<dbReference type="EMBL" id="SGPM01000358">
    <property type="protein sequence ID" value="THH26370.1"/>
    <property type="molecule type" value="Genomic_DNA"/>
</dbReference>
<comment type="caution">
    <text evidence="1">The sequence shown here is derived from an EMBL/GenBank/DDBJ whole genome shotgun (WGS) entry which is preliminary data.</text>
</comment>
<dbReference type="OrthoDB" id="2732274at2759"/>
<dbReference type="Proteomes" id="UP000308730">
    <property type="component" value="Unassembled WGS sequence"/>
</dbReference>
<name>A0A4S4MSP2_9APHY</name>
<sequence>MRTSPYADSWGDSYDGDTAPLVCKILETIFYLCSRNAADDHSFPALTLSHVCRQWRRVALNSTRLWATIENFSSRNMMYLMNGPWEDLPLRVRWNSAYSSRVTEDGISRATDIVTFVRSCAATRYHWQTVSRVLLASSTVRTFSFHIERHLSMLYLCVQDDAGLSLNSRSSELLRPPSTQLRALFMSSVTGTCISVSDLVDVFLNAPLEHIHFRGILFVSNAGPNLRVHLRALRACEFISCTHLCHLLNYIQFPDDSTTTLNIVGGDYLDMELGLTNATKRMLHHVFRGHTVLDLTSLTFSTGPTLTADNSFSFYARSYNDLIMSAATFGLRLFDWSSITVLHLDFPEMSDGVEILAGCWAALFKQLAALTTIVVEPGMALRPLVFALCPEEDPDVIYHRSEVSRSEVSSLGLDPPVEVEEDAYLANEADWEDATWTVPCPCLKTLHLVNFPTHCSDSFLTGSGIAKGRKTPENEWQVFKLITERDRAKKPLQVVFEERELWSSRW</sequence>
<accession>A0A4S4MSP2</accession>
<protein>
    <submittedName>
        <fullName evidence="1">Uncharacterized protein</fullName>
    </submittedName>
</protein>
<dbReference type="AlphaFoldDB" id="A0A4S4MSP2"/>
<keyword evidence="2" id="KW-1185">Reference proteome</keyword>
<evidence type="ECO:0000313" key="1">
    <source>
        <dbReference type="EMBL" id="THH26370.1"/>
    </source>
</evidence>
<evidence type="ECO:0000313" key="2">
    <source>
        <dbReference type="Proteomes" id="UP000308730"/>
    </source>
</evidence>
<reference evidence="1 2" key="1">
    <citation type="submission" date="2019-02" db="EMBL/GenBank/DDBJ databases">
        <title>Genome sequencing of the rare red list fungi Antrodiella citrinella (Flaviporus citrinellus).</title>
        <authorList>
            <person name="Buettner E."/>
            <person name="Kellner H."/>
        </authorList>
    </citation>
    <scope>NUCLEOTIDE SEQUENCE [LARGE SCALE GENOMIC DNA]</scope>
    <source>
        <strain evidence="1 2">DSM 108506</strain>
    </source>
</reference>
<organism evidence="1 2">
    <name type="scientific">Antrodiella citrinella</name>
    <dbReference type="NCBI Taxonomy" id="2447956"/>
    <lineage>
        <taxon>Eukaryota</taxon>
        <taxon>Fungi</taxon>
        <taxon>Dikarya</taxon>
        <taxon>Basidiomycota</taxon>
        <taxon>Agaricomycotina</taxon>
        <taxon>Agaricomycetes</taxon>
        <taxon>Polyporales</taxon>
        <taxon>Steccherinaceae</taxon>
        <taxon>Antrodiella</taxon>
    </lineage>
</organism>
<gene>
    <name evidence="1" type="ORF">EUX98_g7817</name>
</gene>
<proteinExistence type="predicted"/>